<keyword evidence="3" id="KW-1185">Reference proteome</keyword>
<keyword evidence="1" id="KW-0472">Membrane</keyword>
<dbReference type="OrthoDB" id="8591832at2"/>
<dbReference type="PANTHER" id="PTHR15887">
    <property type="entry name" value="TRANSMEMBRANE PROTEIN 69"/>
    <property type="match status" value="1"/>
</dbReference>
<proteinExistence type="predicted"/>
<dbReference type="eggNOG" id="ENOG5033AJV">
    <property type="taxonomic scope" value="Bacteria"/>
</dbReference>
<reference evidence="2 3" key="1">
    <citation type="journal article" date="2012" name="Stand. Genomic Sci.">
        <title>Complete genome sequence of Marinomonas posidonica type strain (IVIA-Po-181(T)).</title>
        <authorList>
            <person name="Lucas-Elio P."/>
            <person name="Goodwin L."/>
            <person name="Woyke T."/>
            <person name="Pitluck S."/>
            <person name="Nolan M."/>
            <person name="Kyrpides N.C."/>
            <person name="Detter J.C."/>
            <person name="Copeland A."/>
            <person name="Lu M."/>
            <person name="Bruce D."/>
            <person name="Detter C."/>
            <person name="Tapia R."/>
            <person name="Han S."/>
            <person name="Land M.L."/>
            <person name="Ivanova N."/>
            <person name="Mikhailova N."/>
            <person name="Johnston A.W."/>
            <person name="Sanchez-Amat A."/>
        </authorList>
    </citation>
    <scope>NUCLEOTIDE SEQUENCE [LARGE SCALE GENOMIC DNA]</scope>
    <source>
        <strain evidence="3">CECT 7376 / NCIMB 14433 / IVIA-Po-181</strain>
    </source>
</reference>
<feature type="transmembrane region" description="Helical" evidence="1">
    <location>
        <begin position="129"/>
        <end position="148"/>
    </location>
</feature>
<feature type="transmembrane region" description="Helical" evidence="1">
    <location>
        <begin position="95"/>
        <end position="117"/>
    </location>
</feature>
<dbReference type="Pfam" id="PF11911">
    <property type="entry name" value="DUF3429"/>
    <property type="match status" value="1"/>
</dbReference>
<sequence>MMRVSASPYTFFLGTMGLVPFLFATYLSWTNQTFFDRSGLYLFITYGAIILSFLSGSLWGQFVHRESSPLSVYLLISSNVVAVAAWFSLLLDIQVLSIALLFLGFISTFWGEARFAFAKQTHAENSPYLTMRFVLTLVVCVLHLLVFYPSY</sequence>
<feature type="transmembrane region" description="Helical" evidence="1">
    <location>
        <begin position="72"/>
        <end position="89"/>
    </location>
</feature>
<dbReference type="RefSeq" id="WP_013797380.1">
    <property type="nucleotide sequence ID" value="NC_015559.1"/>
</dbReference>
<dbReference type="AlphaFoldDB" id="F6D085"/>
<dbReference type="HOGENOM" id="CLU_045137_3_0_6"/>
<dbReference type="STRING" id="491952.Mar181_2880"/>
<feature type="transmembrane region" description="Helical" evidence="1">
    <location>
        <begin position="9"/>
        <end position="29"/>
    </location>
</feature>
<dbReference type="EMBL" id="CP002771">
    <property type="protein sequence ID" value="AEF55909.1"/>
    <property type="molecule type" value="Genomic_DNA"/>
</dbReference>
<dbReference type="InterPro" id="IPR021836">
    <property type="entry name" value="DUF3429"/>
</dbReference>
<dbReference type="Proteomes" id="UP000009230">
    <property type="component" value="Chromosome"/>
</dbReference>
<evidence type="ECO:0000313" key="2">
    <source>
        <dbReference type="EMBL" id="AEF55909.1"/>
    </source>
</evidence>
<keyword evidence="1" id="KW-1133">Transmembrane helix</keyword>
<keyword evidence="1" id="KW-0812">Transmembrane</keyword>
<name>F6D085_MARPP</name>
<protein>
    <recommendedName>
        <fullName evidence="4">DUF3429 domain-containing protein</fullName>
    </recommendedName>
</protein>
<gene>
    <name evidence="2" type="ordered locus">Mar181_2880</name>
</gene>
<feature type="transmembrane region" description="Helical" evidence="1">
    <location>
        <begin position="41"/>
        <end position="60"/>
    </location>
</feature>
<evidence type="ECO:0008006" key="4">
    <source>
        <dbReference type="Google" id="ProtNLM"/>
    </source>
</evidence>
<dbReference type="PANTHER" id="PTHR15887:SF1">
    <property type="entry name" value="TRANSMEMBRANE PROTEIN 69"/>
    <property type="match status" value="1"/>
</dbReference>
<dbReference type="KEGG" id="mpc:Mar181_2880"/>
<accession>F6D085</accession>
<evidence type="ECO:0000256" key="1">
    <source>
        <dbReference type="SAM" id="Phobius"/>
    </source>
</evidence>
<organism evidence="2 3">
    <name type="scientific">Marinomonas posidonica (strain CECT 7376 / NCIMB 14433 / IVIA-Po-181)</name>
    <dbReference type="NCBI Taxonomy" id="491952"/>
    <lineage>
        <taxon>Bacteria</taxon>
        <taxon>Pseudomonadati</taxon>
        <taxon>Pseudomonadota</taxon>
        <taxon>Gammaproteobacteria</taxon>
        <taxon>Oceanospirillales</taxon>
        <taxon>Oceanospirillaceae</taxon>
        <taxon>Marinomonas</taxon>
    </lineage>
</organism>
<evidence type="ECO:0000313" key="3">
    <source>
        <dbReference type="Proteomes" id="UP000009230"/>
    </source>
</evidence>